<sequence>MTTAPLAGEVGHATTVPHARSKAGTSVAPGLRVRDLRVSFALEDGTYPVVSGVDLTLQPGERMALVGESGSGKTVTILSLLRLLPGMARLEARELHVAGHDVLTLDDRRLDGIRGKDVAMIFQDPMSSLNPVLRVERQITAPMRRHLGLSAKDAREQAAALLGRVGIPDPARCLRAYPHELSGGMRQRVMIAIALACRPRVLLADEPTTALDVTIQAQIIRLLTELCDDLGLVCLLVTHDLGVVARFAHRVAVMYAGRVVEEGPVGDVFATPRHPYTRALLASVPTTDRRASLKQIDGAPPGLRARPSGCPFHPRCPDAVDICRVATPALADHGFQHLAACHVTAPNDGVSPPSPSAEGRAS</sequence>
<evidence type="ECO:0000256" key="1">
    <source>
        <dbReference type="ARBA" id="ARBA00004202"/>
    </source>
</evidence>
<evidence type="ECO:0000256" key="7">
    <source>
        <dbReference type="ARBA" id="ARBA00023136"/>
    </source>
</evidence>
<dbReference type="InterPro" id="IPR013563">
    <property type="entry name" value="Oligopep_ABC_C"/>
</dbReference>
<keyword evidence="4" id="KW-1003">Cell membrane</keyword>
<evidence type="ECO:0000313" key="10">
    <source>
        <dbReference type="EMBL" id="REF37734.1"/>
    </source>
</evidence>
<evidence type="ECO:0000256" key="5">
    <source>
        <dbReference type="ARBA" id="ARBA00022741"/>
    </source>
</evidence>
<feature type="domain" description="ABC transporter" evidence="9">
    <location>
        <begin position="31"/>
        <end position="281"/>
    </location>
</feature>
<keyword evidence="3" id="KW-0813">Transport</keyword>
<dbReference type="InterPro" id="IPR003593">
    <property type="entry name" value="AAA+_ATPase"/>
</dbReference>
<dbReference type="GO" id="GO:0005886">
    <property type="term" value="C:plasma membrane"/>
    <property type="evidence" value="ECO:0007669"/>
    <property type="project" value="UniProtKB-SubCell"/>
</dbReference>
<dbReference type="NCBIfam" id="TIGR01727">
    <property type="entry name" value="oligo_HPY"/>
    <property type="match status" value="1"/>
</dbReference>
<dbReference type="GO" id="GO:0015833">
    <property type="term" value="P:peptide transport"/>
    <property type="evidence" value="ECO:0007669"/>
    <property type="project" value="InterPro"/>
</dbReference>
<evidence type="ECO:0000313" key="11">
    <source>
        <dbReference type="Proteomes" id="UP000256485"/>
    </source>
</evidence>
<evidence type="ECO:0000256" key="6">
    <source>
        <dbReference type="ARBA" id="ARBA00022840"/>
    </source>
</evidence>
<protein>
    <submittedName>
        <fullName evidence="10">Peptide/nickel transport system ATP-binding protein/oligopeptide transport system ATP-binding protein</fullName>
    </submittedName>
</protein>
<feature type="region of interest" description="Disordered" evidence="8">
    <location>
        <begin position="1"/>
        <end position="22"/>
    </location>
</feature>
<dbReference type="FunFam" id="3.40.50.300:FF:000016">
    <property type="entry name" value="Oligopeptide ABC transporter ATP-binding component"/>
    <property type="match status" value="1"/>
</dbReference>
<dbReference type="PROSITE" id="PS00211">
    <property type="entry name" value="ABC_TRANSPORTER_1"/>
    <property type="match status" value="1"/>
</dbReference>
<organism evidence="10 11">
    <name type="scientific">Thermasporomyces composti</name>
    <dbReference type="NCBI Taxonomy" id="696763"/>
    <lineage>
        <taxon>Bacteria</taxon>
        <taxon>Bacillati</taxon>
        <taxon>Actinomycetota</taxon>
        <taxon>Actinomycetes</taxon>
        <taxon>Propionibacteriales</taxon>
        <taxon>Nocardioidaceae</taxon>
        <taxon>Thermasporomyces</taxon>
    </lineage>
</organism>
<evidence type="ECO:0000256" key="4">
    <source>
        <dbReference type="ARBA" id="ARBA00022475"/>
    </source>
</evidence>
<dbReference type="SMART" id="SM00382">
    <property type="entry name" value="AAA"/>
    <property type="match status" value="1"/>
</dbReference>
<dbReference type="Gene3D" id="3.40.50.300">
    <property type="entry name" value="P-loop containing nucleotide triphosphate hydrolases"/>
    <property type="match status" value="1"/>
</dbReference>
<dbReference type="PROSITE" id="PS50893">
    <property type="entry name" value="ABC_TRANSPORTER_2"/>
    <property type="match status" value="1"/>
</dbReference>
<comment type="similarity">
    <text evidence="2">Belongs to the ABC transporter superfamily.</text>
</comment>
<dbReference type="Pfam" id="PF00005">
    <property type="entry name" value="ABC_tran"/>
    <property type="match status" value="1"/>
</dbReference>
<dbReference type="AlphaFoldDB" id="A0A3D9VHQ2"/>
<name>A0A3D9VHQ2_THECX</name>
<dbReference type="Proteomes" id="UP000256485">
    <property type="component" value="Unassembled WGS sequence"/>
</dbReference>
<evidence type="ECO:0000256" key="2">
    <source>
        <dbReference type="ARBA" id="ARBA00005417"/>
    </source>
</evidence>
<keyword evidence="7" id="KW-0472">Membrane</keyword>
<dbReference type="GO" id="GO:0016887">
    <property type="term" value="F:ATP hydrolysis activity"/>
    <property type="evidence" value="ECO:0007669"/>
    <property type="project" value="InterPro"/>
</dbReference>
<keyword evidence="5" id="KW-0547">Nucleotide-binding</keyword>
<accession>A0A3D9VHQ2</accession>
<comment type="subcellular location">
    <subcellularLocation>
        <location evidence="1">Cell membrane</location>
        <topology evidence="1">Peripheral membrane protein</topology>
    </subcellularLocation>
</comment>
<evidence type="ECO:0000259" key="9">
    <source>
        <dbReference type="PROSITE" id="PS50893"/>
    </source>
</evidence>
<dbReference type="Pfam" id="PF08352">
    <property type="entry name" value="oligo_HPY"/>
    <property type="match status" value="1"/>
</dbReference>
<dbReference type="InterPro" id="IPR050388">
    <property type="entry name" value="ABC_Ni/Peptide_Import"/>
</dbReference>
<dbReference type="PANTHER" id="PTHR43297:SF2">
    <property type="entry name" value="DIPEPTIDE TRANSPORT ATP-BINDING PROTEIN DPPD"/>
    <property type="match status" value="1"/>
</dbReference>
<evidence type="ECO:0000256" key="8">
    <source>
        <dbReference type="SAM" id="MobiDB-lite"/>
    </source>
</evidence>
<dbReference type="InterPro" id="IPR003439">
    <property type="entry name" value="ABC_transporter-like_ATP-bd"/>
</dbReference>
<evidence type="ECO:0000256" key="3">
    <source>
        <dbReference type="ARBA" id="ARBA00022448"/>
    </source>
</evidence>
<dbReference type="InterPro" id="IPR027417">
    <property type="entry name" value="P-loop_NTPase"/>
</dbReference>
<reference evidence="10 11" key="1">
    <citation type="submission" date="2018-08" db="EMBL/GenBank/DDBJ databases">
        <title>Sequencing the genomes of 1000 actinobacteria strains.</title>
        <authorList>
            <person name="Klenk H.-P."/>
        </authorList>
    </citation>
    <scope>NUCLEOTIDE SEQUENCE [LARGE SCALE GENOMIC DNA]</scope>
    <source>
        <strain evidence="10 11">DSM 22891</strain>
    </source>
</reference>
<dbReference type="InterPro" id="IPR017871">
    <property type="entry name" value="ABC_transporter-like_CS"/>
</dbReference>
<dbReference type="GO" id="GO:0005524">
    <property type="term" value="F:ATP binding"/>
    <property type="evidence" value="ECO:0007669"/>
    <property type="project" value="UniProtKB-KW"/>
</dbReference>
<dbReference type="OrthoDB" id="5357528at2"/>
<dbReference type="EMBL" id="QTUC01000001">
    <property type="protein sequence ID" value="REF37734.1"/>
    <property type="molecule type" value="Genomic_DNA"/>
</dbReference>
<dbReference type="PANTHER" id="PTHR43297">
    <property type="entry name" value="OLIGOPEPTIDE TRANSPORT ATP-BINDING PROTEIN APPD"/>
    <property type="match status" value="1"/>
</dbReference>
<dbReference type="CDD" id="cd03257">
    <property type="entry name" value="ABC_NikE_OppD_transporters"/>
    <property type="match status" value="1"/>
</dbReference>
<keyword evidence="6 10" id="KW-0067">ATP-binding</keyword>
<dbReference type="RefSeq" id="WP_115851139.1">
    <property type="nucleotide sequence ID" value="NZ_QTUC01000001.1"/>
</dbReference>
<dbReference type="SUPFAM" id="SSF52540">
    <property type="entry name" value="P-loop containing nucleoside triphosphate hydrolases"/>
    <property type="match status" value="1"/>
</dbReference>
<comment type="caution">
    <text evidence="10">The sequence shown here is derived from an EMBL/GenBank/DDBJ whole genome shotgun (WGS) entry which is preliminary data.</text>
</comment>
<proteinExistence type="inferred from homology"/>
<keyword evidence="11" id="KW-1185">Reference proteome</keyword>
<gene>
    <name evidence="10" type="ORF">DFJ64_3187</name>
</gene>